<organism evidence="5 6">
    <name type="scientific">Pseudomonas brassicacearum</name>
    <dbReference type="NCBI Taxonomy" id="930166"/>
    <lineage>
        <taxon>Bacteria</taxon>
        <taxon>Pseudomonadati</taxon>
        <taxon>Pseudomonadota</taxon>
        <taxon>Gammaproteobacteria</taxon>
        <taxon>Pseudomonadales</taxon>
        <taxon>Pseudomonadaceae</taxon>
        <taxon>Pseudomonas</taxon>
    </lineage>
</organism>
<dbReference type="GO" id="GO:0009893">
    <property type="term" value="P:positive regulation of metabolic process"/>
    <property type="evidence" value="ECO:0007669"/>
    <property type="project" value="UniProtKB-ARBA"/>
</dbReference>
<dbReference type="PANTHER" id="PTHR43130:SF11">
    <property type="entry name" value="TRANSCRIPTIONAL REGULATORY PROTEIN"/>
    <property type="match status" value="1"/>
</dbReference>
<dbReference type="Proteomes" id="UP000284684">
    <property type="component" value="Unassembled WGS sequence"/>
</dbReference>
<dbReference type="PROSITE" id="PS00041">
    <property type="entry name" value="HTH_ARAC_FAMILY_1"/>
    <property type="match status" value="1"/>
</dbReference>
<comment type="caution">
    <text evidence="5">The sequence shown here is derived from an EMBL/GenBank/DDBJ whole genome shotgun (WGS) entry which is preliminary data.</text>
</comment>
<dbReference type="InterPro" id="IPR029062">
    <property type="entry name" value="Class_I_gatase-like"/>
</dbReference>
<dbReference type="GO" id="GO:0003700">
    <property type="term" value="F:DNA-binding transcription factor activity"/>
    <property type="evidence" value="ECO:0007669"/>
    <property type="project" value="InterPro"/>
</dbReference>
<reference evidence="5 6" key="1">
    <citation type="submission" date="2016-10" db="EMBL/GenBank/DDBJ databases">
        <title>Comparative genome analysis of multiple Pseudomonas spp. focuses on biocontrol and plant growth promoting traits.</title>
        <authorList>
            <person name="Tao X.-Y."/>
            <person name="Taylor C.G."/>
        </authorList>
    </citation>
    <scope>NUCLEOTIDE SEQUENCE [LARGE SCALE GENOMIC DNA]</scope>
    <source>
        <strain evidence="5 6">37D10</strain>
    </source>
</reference>
<dbReference type="SUPFAM" id="SSF46689">
    <property type="entry name" value="Homeodomain-like"/>
    <property type="match status" value="1"/>
</dbReference>
<dbReference type="SMART" id="SM00342">
    <property type="entry name" value="HTH_ARAC"/>
    <property type="match status" value="1"/>
</dbReference>
<name>A0A423GRR5_9PSED</name>
<dbReference type="InterPro" id="IPR018060">
    <property type="entry name" value="HTH_AraC"/>
</dbReference>
<dbReference type="Gene3D" id="3.40.50.880">
    <property type="match status" value="1"/>
</dbReference>
<dbReference type="SUPFAM" id="SSF52317">
    <property type="entry name" value="Class I glutamine amidotransferase-like"/>
    <property type="match status" value="1"/>
</dbReference>
<accession>A0A423GRR5</accession>
<keyword evidence="2" id="KW-0238">DNA-binding</keyword>
<dbReference type="InterPro" id="IPR009057">
    <property type="entry name" value="Homeodomain-like_sf"/>
</dbReference>
<evidence type="ECO:0000256" key="1">
    <source>
        <dbReference type="ARBA" id="ARBA00023015"/>
    </source>
</evidence>
<dbReference type="Pfam" id="PF12833">
    <property type="entry name" value="HTH_18"/>
    <property type="match status" value="1"/>
</dbReference>
<dbReference type="InterPro" id="IPR018062">
    <property type="entry name" value="HTH_AraC-typ_CS"/>
</dbReference>
<dbReference type="EMBL" id="MOBI01000015">
    <property type="protein sequence ID" value="ROM97209.1"/>
    <property type="molecule type" value="Genomic_DNA"/>
</dbReference>
<gene>
    <name evidence="5" type="ORF">BK658_13335</name>
</gene>
<dbReference type="Gene3D" id="1.10.10.60">
    <property type="entry name" value="Homeodomain-like"/>
    <property type="match status" value="1"/>
</dbReference>
<dbReference type="PANTHER" id="PTHR43130">
    <property type="entry name" value="ARAC-FAMILY TRANSCRIPTIONAL REGULATOR"/>
    <property type="match status" value="1"/>
</dbReference>
<dbReference type="AlphaFoldDB" id="A0A423GRR5"/>
<dbReference type="GO" id="GO:0043565">
    <property type="term" value="F:sequence-specific DNA binding"/>
    <property type="evidence" value="ECO:0007669"/>
    <property type="project" value="InterPro"/>
</dbReference>
<feature type="domain" description="HTH araC/xylS-type" evidence="4">
    <location>
        <begin position="219"/>
        <end position="317"/>
    </location>
</feature>
<evidence type="ECO:0000256" key="3">
    <source>
        <dbReference type="ARBA" id="ARBA00023163"/>
    </source>
</evidence>
<evidence type="ECO:0000313" key="6">
    <source>
        <dbReference type="Proteomes" id="UP000284684"/>
    </source>
</evidence>
<protein>
    <submittedName>
        <fullName evidence="5">AraC family transcriptional regulator</fullName>
    </submittedName>
</protein>
<dbReference type="InterPro" id="IPR002818">
    <property type="entry name" value="DJ-1/PfpI"/>
</dbReference>
<dbReference type="PROSITE" id="PS01124">
    <property type="entry name" value="HTH_ARAC_FAMILY_2"/>
    <property type="match status" value="1"/>
</dbReference>
<keyword evidence="1" id="KW-0805">Transcription regulation</keyword>
<keyword evidence="3" id="KW-0804">Transcription</keyword>
<dbReference type="InterPro" id="IPR052158">
    <property type="entry name" value="INH-QAR"/>
</dbReference>
<evidence type="ECO:0000259" key="4">
    <source>
        <dbReference type="PROSITE" id="PS01124"/>
    </source>
</evidence>
<evidence type="ECO:0000313" key="5">
    <source>
        <dbReference type="EMBL" id="ROM97209.1"/>
    </source>
</evidence>
<sequence>MTSPLRIGLLLFPRCMPAGLLAFADLLHAANRRASRVFFETRFMALQAGTVECAQGLSLQVDSSLAEADCDALLIPGFWAESARQVDETLAANVSLVALLSARSKKQLWSYCSGVCLLAASGKLDGQPATVTWWLADVMAQRHKAVKWQSERHSIINERTATASGVNGYLPIAQALIERYVSAEVFRDLTKLMVLARPAQAHSAFAAMSLIEQSSTLLRQLHALVEQLPAEQITVQRLAEHLGMSERTLSRKMSGETGVAVATYARCIKLNQVSERLILTSAAVNTISAELGFSSDSNLRRMFKELTALTPLEYRQQFGRY</sequence>
<evidence type="ECO:0000256" key="2">
    <source>
        <dbReference type="ARBA" id="ARBA00023125"/>
    </source>
</evidence>
<proteinExistence type="predicted"/>
<dbReference type="Pfam" id="PF01965">
    <property type="entry name" value="DJ-1_PfpI"/>
    <property type="match status" value="1"/>
</dbReference>
<dbReference type="RefSeq" id="WP_185019824.1">
    <property type="nucleotide sequence ID" value="NZ_MOBI01000015.1"/>
</dbReference>